<evidence type="ECO:0000313" key="3">
    <source>
        <dbReference type="Proteomes" id="UP000076927"/>
    </source>
</evidence>
<evidence type="ECO:0000256" key="1">
    <source>
        <dbReference type="SAM" id="SignalP"/>
    </source>
</evidence>
<dbReference type="EMBL" id="CP011388">
    <property type="protein sequence ID" value="ANE46599.1"/>
    <property type="molecule type" value="Genomic_DNA"/>
</dbReference>
<protein>
    <recommendedName>
        <fullName evidence="4">CBM-cenC domain-containing protein</fullName>
    </recommendedName>
</protein>
<sequence>MKQGLKRAGMLLMALLLMLASVQLSPPRTATAANLITNNGFESGFTNWNNTNSSNITVGTSEFRSGSKSARIQGSASWGALQSASIAVTPNTNYAFTYYYKGGAGLRAVVCYDNGSWQEIQADNVTAASNWTQRTIQFNSGSHSSIFVILQDSGNVTGYFDDLNLDVDGAAAPNLLANPGFEMNLQNWASFGTPSVISVSSSEYRSGSKSLRMAGTGSWGSLQSNAIAVNANTNYTLTYYYKGGSGLRVAICYDDGGWKDIQADATLSAAGWTQRTVQFNTGARTSIFIVLQDSTGVTGHFDDLKLAPASGSGGDPGGGGSGGSNATSAVGTNLSEINSYDNHFPFVNMAFNSLGWFTNYPSWGQELSANQLTGTKYLPAGTNGYLAVFWDLKQAISGSYVVKWDGSATVSLDSNGSGSISVTSSAANRIAFNASNIRFLFLRVQNNSSSNPISNIRVTKAADENNTNLFAQSFIDDWKSFKYFRFMDWMTTNSNQSVAGPADYPDPGALINHPVSIDKMVALCNQTNADMWITIPVKASDALVDELAQYAATHLNSGLQVYVELGNEVWNMAGPFVWQQQYAAAEARRLSLSNTGNNWEDAPVWYAWRSEQIHDRFESKLGAARVQNVIAWQTEAWWVNKVLDYYNNYNEGGANAEMMATAPYFGGDLGLAKYESTVQNWTLNDLFQELRYGTKLAGDTELTYIDRSIAKAQEVKATIDNYPGVVYITYEGGQHLTEVNDDGSGENTAITSLFTSANRDARMGDLYTYYLDRWKAIGGRYFTNFSTVGPYSKYGSWAVKESETHTRAQSPKYDKLLSWIVNNPKWW</sequence>
<reference evidence="2 3" key="1">
    <citation type="submission" date="2015-01" db="EMBL/GenBank/DDBJ databases">
        <title>Paenibacillus swuensis/DY6/whole genome sequencing.</title>
        <authorList>
            <person name="Kim M.K."/>
            <person name="Srinivasan S."/>
            <person name="Lee J.-J."/>
        </authorList>
    </citation>
    <scope>NUCLEOTIDE SEQUENCE [LARGE SCALE GENOMIC DNA]</scope>
    <source>
        <strain evidence="2 3">DY6</strain>
    </source>
</reference>
<proteinExistence type="predicted"/>
<dbReference type="Proteomes" id="UP000076927">
    <property type="component" value="Chromosome"/>
</dbReference>
<evidence type="ECO:0008006" key="4">
    <source>
        <dbReference type="Google" id="ProtNLM"/>
    </source>
</evidence>
<dbReference type="STRING" id="1178515.SY83_10300"/>
<evidence type="ECO:0000313" key="2">
    <source>
        <dbReference type="EMBL" id="ANE46599.1"/>
    </source>
</evidence>
<feature type="chain" id="PRO_5008000797" description="CBM-cenC domain-containing protein" evidence="1">
    <location>
        <begin position="33"/>
        <end position="827"/>
    </location>
</feature>
<dbReference type="Gene3D" id="2.60.120.260">
    <property type="entry name" value="Galactose-binding domain-like"/>
    <property type="match status" value="2"/>
</dbReference>
<organism evidence="2 3">
    <name type="scientific">Paenibacillus swuensis</name>
    <dbReference type="NCBI Taxonomy" id="1178515"/>
    <lineage>
        <taxon>Bacteria</taxon>
        <taxon>Bacillati</taxon>
        <taxon>Bacillota</taxon>
        <taxon>Bacilli</taxon>
        <taxon>Bacillales</taxon>
        <taxon>Paenibacillaceae</taxon>
        <taxon>Paenibacillus</taxon>
    </lineage>
</organism>
<gene>
    <name evidence="2" type="ORF">SY83_10300</name>
</gene>
<keyword evidence="1" id="KW-0732">Signal</keyword>
<dbReference type="KEGG" id="pswu:SY83_10300"/>
<keyword evidence="3" id="KW-1185">Reference proteome</keyword>
<dbReference type="SUPFAM" id="SSF49785">
    <property type="entry name" value="Galactose-binding domain-like"/>
    <property type="match status" value="2"/>
</dbReference>
<feature type="signal peptide" evidence="1">
    <location>
        <begin position="1"/>
        <end position="32"/>
    </location>
</feature>
<dbReference type="RefSeq" id="WP_068606202.1">
    <property type="nucleotide sequence ID" value="NZ_CP011388.1"/>
</dbReference>
<dbReference type="AlphaFoldDB" id="A0A172THR3"/>
<dbReference type="OrthoDB" id="7783360at2"/>
<name>A0A172THR3_9BACL</name>
<accession>A0A172THR3</accession>
<dbReference type="PATRIC" id="fig|1178515.4.peg.2064"/>
<dbReference type="InterPro" id="IPR008979">
    <property type="entry name" value="Galactose-bd-like_sf"/>
</dbReference>